<dbReference type="Proteomes" id="UP001359559">
    <property type="component" value="Unassembled WGS sequence"/>
</dbReference>
<name>A0AAN9JPK7_CLITE</name>
<evidence type="ECO:0000259" key="1">
    <source>
        <dbReference type="PROSITE" id="PS00907"/>
    </source>
</evidence>
<dbReference type="InterPro" id="IPR038071">
    <property type="entry name" value="UROD/MetE-like_sf"/>
</dbReference>
<dbReference type="PROSITE" id="PS00907">
    <property type="entry name" value="UROD_2"/>
    <property type="match status" value="1"/>
</dbReference>
<dbReference type="PANTHER" id="PTHR21091:SF167">
    <property type="entry name" value="UROPORPHYRINOGEN DECARBOXYLASE 1, CHLOROPLASTIC"/>
    <property type="match status" value="1"/>
</dbReference>
<dbReference type="GO" id="GO:0006779">
    <property type="term" value="P:porphyrin-containing compound biosynthetic process"/>
    <property type="evidence" value="ECO:0007669"/>
    <property type="project" value="InterPro"/>
</dbReference>
<dbReference type="Gene3D" id="3.20.20.210">
    <property type="match status" value="1"/>
</dbReference>
<gene>
    <name evidence="2" type="ORF">RJT34_12826</name>
</gene>
<accession>A0AAN9JPK7</accession>
<keyword evidence="3" id="KW-1185">Reference proteome</keyword>
<protein>
    <recommendedName>
        <fullName evidence="1">Uroporphyrinogen decarboxylase (URO-D) domain-containing protein</fullName>
    </recommendedName>
</protein>
<dbReference type="Pfam" id="PF01208">
    <property type="entry name" value="URO-D"/>
    <property type="match status" value="1"/>
</dbReference>
<reference evidence="2 3" key="1">
    <citation type="submission" date="2024-01" db="EMBL/GenBank/DDBJ databases">
        <title>The genomes of 5 underutilized Papilionoideae crops provide insights into root nodulation and disease resistance.</title>
        <authorList>
            <person name="Yuan L."/>
        </authorList>
    </citation>
    <scope>NUCLEOTIDE SEQUENCE [LARGE SCALE GENOMIC DNA]</scope>
    <source>
        <strain evidence="2">LY-2023</strain>
        <tissue evidence="2">Leaf</tissue>
    </source>
</reference>
<proteinExistence type="predicted"/>
<dbReference type="InterPro" id="IPR000257">
    <property type="entry name" value="Uroporphyrinogen_deCOase"/>
</dbReference>
<sequence>MITLGTNWFWDTLTLRETVEATFVKISGANSFEVAGCEGRSCWLFSSMDDALGKKKAFRPDGVIISSNILTPLPAFGVEFNIKEVKGPVIHSPIRSEEGLKNLHPIVLERLEFVGESLKILRQEVGGHAVVLGFVGAPWTIATYIVEGGTTRTYTTIKSICHTAPYIVSHLTQTIDDYIMFQVESGAHCI</sequence>
<dbReference type="GO" id="GO:0004853">
    <property type="term" value="F:uroporphyrinogen decarboxylase activity"/>
    <property type="evidence" value="ECO:0007669"/>
    <property type="project" value="InterPro"/>
</dbReference>
<dbReference type="SUPFAM" id="SSF51726">
    <property type="entry name" value="UROD/MetE-like"/>
    <property type="match status" value="1"/>
</dbReference>
<dbReference type="PANTHER" id="PTHR21091">
    <property type="entry name" value="METHYLTETRAHYDROFOLATE:HOMOCYSTEINE METHYLTRANSFERASE RELATED"/>
    <property type="match status" value="1"/>
</dbReference>
<dbReference type="AlphaFoldDB" id="A0AAN9JPK7"/>
<comment type="caution">
    <text evidence="2">The sequence shown here is derived from an EMBL/GenBank/DDBJ whole genome shotgun (WGS) entry which is preliminary data.</text>
</comment>
<evidence type="ECO:0000313" key="2">
    <source>
        <dbReference type="EMBL" id="KAK7301949.1"/>
    </source>
</evidence>
<feature type="domain" description="Uroporphyrinogen decarboxylase (URO-D)" evidence="1">
    <location>
        <begin position="132"/>
        <end position="148"/>
    </location>
</feature>
<dbReference type="EMBL" id="JAYKXN010000003">
    <property type="protein sequence ID" value="KAK7301949.1"/>
    <property type="molecule type" value="Genomic_DNA"/>
</dbReference>
<evidence type="ECO:0000313" key="3">
    <source>
        <dbReference type="Proteomes" id="UP001359559"/>
    </source>
</evidence>
<organism evidence="2 3">
    <name type="scientific">Clitoria ternatea</name>
    <name type="common">Butterfly pea</name>
    <dbReference type="NCBI Taxonomy" id="43366"/>
    <lineage>
        <taxon>Eukaryota</taxon>
        <taxon>Viridiplantae</taxon>
        <taxon>Streptophyta</taxon>
        <taxon>Embryophyta</taxon>
        <taxon>Tracheophyta</taxon>
        <taxon>Spermatophyta</taxon>
        <taxon>Magnoliopsida</taxon>
        <taxon>eudicotyledons</taxon>
        <taxon>Gunneridae</taxon>
        <taxon>Pentapetalae</taxon>
        <taxon>rosids</taxon>
        <taxon>fabids</taxon>
        <taxon>Fabales</taxon>
        <taxon>Fabaceae</taxon>
        <taxon>Papilionoideae</taxon>
        <taxon>50 kb inversion clade</taxon>
        <taxon>NPAAA clade</taxon>
        <taxon>indigoferoid/millettioid clade</taxon>
        <taxon>Phaseoleae</taxon>
        <taxon>Clitoria</taxon>
    </lineage>
</organism>